<evidence type="ECO:0000259" key="3">
    <source>
        <dbReference type="Pfam" id="PF04783"/>
    </source>
</evidence>
<sequence length="738" mass="82075">MGCSGSKYEGNEAIFLCKERGRFVKQAIDSRYALSAAQLSYTQSLHSIGTALRKFAEFETVNESSLSTSEPDKSPSHSSYASLSPSRAVDHVSSPRHSGSPLSNTAYMRVAVSSPLKFTVDTSSPNHYIEEDSLTFPLPPPPPPPEIGFSWDFFNPVDAQGSTGAPNGGSGINHNFSRLVGLKEGVVAPVEESVRLSKSSEDLTWAKVNPHQNSDGGKWIGGFPTITENNKEGSADLEDRQVSECKGSKKSESSINGSVEALARMASTELSGSKRENGEMEKELCAEREDASKFITHRAKDFVSSMKDIEHRFMRAAECGHEVSRMLETNKISLSISCETTGKSSASLFLPVFHLTTCCNAGDVTDHDMTQHMTKVIIWNRSISSRSSSSRNPLISASKDDGGESGSDFIEEFCMISGSHSSTLDRLFAWERKLYDEVKASEFIRKAYDKKCTQLRHQFARDMKAQVVDKTRAVIKDLHSQLIVAIQAVDSISKRIEKLRDEELQPQLVELIQGLVRMWKAMLECHQTQYITISLAYHLRSSTAGQQSESYRQAIAYLQNELKCFASCFTNWVDTQRSYVEALSSWLEKCILPPQGRSWGRKMPFCPRRALAPPIFVLSRDLLSGINSLPSKEVGDAIKDLLSDLHDLLEQQREAKQEDRKPEMVVGDEQLELKGNKEEEEEQQEKGERSSNLGSLQTSLAKVFDQLGKYSEASVKVYEKVKQGSDTAHDAYINGRFC</sequence>
<dbReference type="InterPro" id="IPR006868">
    <property type="entry name" value="DUF630"/>
</dbReference>
<dbReference type="PANTHER" id="PTHR21450">
    <property type="entry name" value="PROTEIN ALTERED PHOSPHATE STARVATION RESPONSE 1"/>
    <property type="match status" value="1"/>
</dbReference>
<evidence type="ECO:0008006" key="7">
    <source>
        <dbReference type="Google" id="ProtNLM"/>
    </source>
</evidence>
<dbReference type="EMBL" id="JANAVB010037619">
    <property type="protein sequence ID" value="KAJ6801770.1"/>
    <property type="molecule type" value="Genomic_DNA"/>
</dbReference>
<feature type="compositionally biased region" description="Basic and acidic residues" evidence="1">
    <location>
        <begin position="653"/>
        <end position="663"/>
    </location>
</feature>
<reference evidence="5" key="1">
    <citation type="journal article" date="2023" name="GigaByte">
        <title>Genome assembly of the bearded iris, Iris pallida Lam.</title>
        <authorList>
            <person name="Bruccoleri R.E."/>
            <person name="Oakeley E.J."/>
            <person name="Faust A.M.E."/>
            <person name="Altorfer M."/>
            <person name="Dessus-Babus S."/>
            <person name="Burckhardt D."/>
            <person name="Oertli M."/>
            <person name="Naumann U."/>
            <person name="Petersen F."/>
            <person name="Wong J."/>
        </authorList>
    </citation>
    <scope>NUCLEOTIDE SEQUENCE</scope>
    <source>
        <strain evidence="5">GSM-AAB239-AS_SAM_17_03QT</strain>
    </source>
</reference>
<evidence type="ECO:0000256" key="1">
    <source>
        <dbReference type="SAM" id="MobiDB-lite"/>
    </source>
</evidence>
<feature type="region of interest" description="Disordered" evidence="1">
    <location>
        <begin position="230"/>
        <end position="253"/>
    </location>
</feature>
<dbReference type="PANTHER" id="PTHR21450:SF35">
    <property type="entry name" value="TRANSCRIPTION FACTOR, PUTATIVE (DUF630 AND DUF632)-RELATED"/>
    <property type="match status" value="1"/>
</dbReference>
<reference evidence="5" key="2">
    <citation type="submission" date="2023-04" db="EMBL/GenBank/DDBJ databases">
        <authorList>
            <person name="Bruccoleri R.E."/>
            <person name="Oakeley E.J."/>
            <person name="Faust A.-M."/>
            <person name="Dessus-Babus S."/>
            <person name="Altorfer M."/>
            <person name="Burckhardt D."/>
            <person name="Oertli M."/>
            <person name="Naumann U."/>
            <person name="Petersen F."/>
            <person name="Wong J."/>
        </authorList>
    </citation>
    <scope>NUCLEOTIDE SEQUENCE</scope>
    <source>
        <strain evidence="5">GSM-AAB239-AS_SAM_17_03QT</strain>
        <tissue evidence="5">Leaf</tissue>
    </source>
</reference>
<dbReference type="AlphaFoldDB" id="A0AAX6IHW2"/>
<feature type="domain" description="DUF632" evidence="2">
    <location>
        <begin position="303"/>
        <end position="646"/>
    </location>
</feature>
<evidence type="ECO:0000313" key="6">
    <source>
        <dbReference type="Proteomes" id="UP001140949"/>
    </source>
</evidence>
<dbReference type="Pfam" id="PF04782">
    <property type="entry name" value="DUF632"/>
    <property type="match status" value="1"/>
</dbReference>
<protein>
    <recommendedName>
        <fullName evidence="7">Nitrate regulatory gene2 protein</fullName>
    </recommendedName>
</protein>
<feature type="region of interest" description="Disordered" evidence="1">
    <location>
        <begin position="653"/>
        <end position="693"/>
    </location>
</feature>
<evidence type="ECO:0000313" key="5">
    <source>
        <dbReference type="EMBL" id="KAJ6852829.1"/>
    </source>
</evidence>
<dbReference type="InterPro" id="IPR006867">
    <property type="entry name" value="DUF632"/>
</dbReference>
<accession>A0AAX6IHW2</accession>
<organism evidence="5 6">
    <name type="scientific">Iris pallida</name>
    <name type="common">Sweet iris</name>
    <dbReference type="NCBI Taxonomy" id="29817"/>
    <lineage>
        <taxon>Eukaryota</taxon>
        <taxon>Viridiplantae</taxon>
        <taxon>Streptophyta</taxon>
        <taxon>Embryophyta</taxon>
        <taxon>Tracheophyta</taxon>
        <taxon>Spermatophyta</taxon>
        <taxon>Magnoliopsida</taxon>
        <taxon>Liliopsida</taxon>
        <taxon>Asparagales</taxon>
        <taxon>Iridaceae</taxon>
        <taxon>Iridoideae</taxon>
        <taxon>Irideae</taxon>
        <taxon>Iris</taxon>
    </lineage>
</organism>
<dbReference type="Proteomes" id="UP001140949">
    <property type="component" value="Unassembled WGS sequence"/>
</dbReference>
<feature type="compositionally biased region" description="Low complexity" evidence="1">
    <location>
        <begin position="76"/>
        <end position="86"/>
    </location>
</feature>
<gene>
    <name evidence="4" type="ORF">M6B38_196015</name>
    <name evidence="5" type="ORF">M6B38_253505</name>
</gene>
<evidence type="ECO:0000259" key="2">
    <source>
        <dbReference type="Pfam" id="PF04782"/>
    </source>
</evidence>
<feature type="region of interest" description="Disordered" evidence="1">
    <location>
        <begin position="64"/>
        <end position="103"/>
    </location>
</feature>
<dbReference type="Pfam" id="PF04783">
    <property type="entry name" value="DUF630"/>
    <property type="match status" value="1"/>
</dbReference>
<feature type="compositionally biased region" description="Basic and acidic residues" evidence="1">
    <location>
        <begin position="230"/>
        <end position="252"/>
    </location>
</feature>
<keyword evidence="6" id="KW-1185">Reference proteome</keyword>
<dbReference type="EMBL" id="JANAVB010001404">
    <property type="protein sequence ID" value="KAJ6852829.1"/>
    <property type="molecule type" value="Genomic_DNA"/>
</dbReference>
<comment type="caution">
    <text evidence="5">The sequence shown here is derived from an EMBL/GenBank/DDBJ whole genome shotgun (WGS) entry which is preliminary data.</text>
</comment>
<proteinExistence type="predicted"/>
<feature type="domain" description="DUF630" evidence="3">
    <location>
        <begin position="1"/>
        <end position="57"/>
    </location>
</feature>
<name>A0AAX6IHW2_IRIPA</name>
<evidence type="ECO:0000313" key="4">
    <source>
        <dbReference type="EMBL" id="KAJ6801770.1"/>
    </source>
</evidence>